<feature type="region of interest" description="Disordered" evidence="1">
    <location>
        <begin position="295"/>
        <end position="318"/>
    </location>
</feature>
<sequence length="381" mass="44547">MKRKADDSPSLWRAKCIERFQLKPVPEGWKDAVAGGTETAWKRYFEYRSQEEEKLSVYDPDHDDYCYDEPKCDFMKEWKAKMRSVTCREPWFSWTPKFGRLVWVDEDEYRTAEYYSHIWSPYAIPHALGLEHYYHHKVTSFIEFRSIWSYRMIDFEIDSSPTVECTELCSNHNDDVDTSNLKMATVNKLRRFLFGSDSEESKIILCDNHRFLGILFGSMGTMKLVSDTMGDMGNVYLGYVWSPDEELRKKLFEEGVSADDCPDDDDEPPESFDYYNPREISWLEHRVMEITGTLGPVSTHYEHPKKKKEPSRTLTPQQFQQQAGGLIDMMEMITNEGKSEEERNDKESSKRFEEARAVLKSYAANGDAVAALQTLEDLKKK</sequence>
<protein>
    <submittedName>
        <fullName evidence="2">Uncharacterized protein</fullName>
    </submittedName>
</protein>
<organism evidence="2 3">
    <name type="scientific">Cylindrotheca closterium</name>
    <dbReference type="NCBI Taxonomy" id="2856"/>
    <lineage>
        <taxon>Eukaryota</taxon>
        <taxon>Sar</taxon>
        <taxon>Stramenopiles</taxon>
        <taxon>Ochrophyta</taxon>
        <taxon>Bacillariophyta</taxon>
        <taxon>Bacillariophyceae</taxon>
        <taxon>Bacillariophycidae</taxon>
        <taxon>Bacillariales</taxon>
        <taxon>Bacillariaceae</taxon>
        <taxon>Cylindrotheca</taxon>
    </lineage>
</organism>
<dbReference type="Proteomes" id="UP001295423">
    <property type="component" value="Unassembled WGS sequence"/>
</dbReference>
<evidence type="ECO:0000313" key="3">
    <source>
        <dbReference type="Proteomes" id="UP001295423"/>
    </source>
</evidence>
<proteinExistence type="predicted"/>
<gene>
    <name evidence="2" type="ORF">CYCCA115_LOCUS862</name>
</gene>
<accession>A0AAD2CLH0</accession>
<name>A0AAD2CLH0_9STRA</name>
<dbReference type="AlphaFoldDB" id="A0AAD2CLH0"/>
<feature type="region of interest" description="Disordered" evidence="1">
    <location>
        <begin position="332"/>
        <end position="353"/>
    </location>
</feature>
<feature type="compositionally biased region" description="Basic and acidic residues" evidence="1">
    <location>
        <begin position="337"/>
        <end position="353"/>
    </location>
</feature>
<reference evidence="2" key="1">
    <citation type="submission" date="2023-08" db="EMBL/GenBank/DDBJ databases">
        <authorList>
            <person name="Audoor S."/>
            <person name="Bilcke G."/>
        </authorList>
    </citation>
    <scope>NUCLEOTIDE SEQUENCE</scope>
</reference>
<evidence type="ECO:0000256" key="1">
    <source>
        <dbReference type="SAM" id="MobiDB-lite"/>
    </source>
</evidence>
<evidence type="ECO:0000313" key="2">
    <source>
        <dbReference type="EMBL" id="CAJ1919826.1"/>
    </source>
</evidence>
<keyword evidence="3" id="KW-1185">Reference proteome</keyword>
<dbReference type="EMBL" id="CAKOGP040000002">
    <property type="protein sequence ID" value="CAJ1919826.1"/>
    <property type="molecule type" value="Genomic_DNA"/>
</dbReference>
<comment type="caution">
    <text evidence="2">The sequence shown here is derived from an EMBL/GenBank/DDBJ whole genome shotgun (WGS) entry which is preliminary data.</text>
</comment>